<feature type="domain" description="Cation/H+ exchanger transmembrane" evidence="11">
    <location>
        <begin position="10"/>
        <end position="400"/>
    </location>
</feature>
<accession>A0ABW3UNJ6</accession>
<sequence length="661" mass="73811">MEVFLAVLMLLVMIILSNLLNRFMPLVPVPLIQVALGMILAILPLGLHLPLEPELFFILFIAPLLFNDGKMTPRDELWRLRVPILLLALGLVFVTVFVVGYFIHWMIPSIPLPAAFALAAILSPTDAVAVSSLAGRIRLPKKIMRLLEGEALMNDASGLVAFKFAIAAMVTGAFSLGSAALNFVLVAIGGLAVGVVAAFLIIRIRMLIRRLGMEDATFHMLLQMITPCLIYFLAEECKVSGILAVVAAGIVHAVEKDHMENTTSKMQIVSASTWSVILFILNGLVFLILGVQIPEVIHVIYVDAAFNNAQVFGYIIIVSLMLICLRFIWVFLFLKKADFTASLLTSLSGVRGAVTLAGAFSIPYTLMDGSPFPERSLIIFISAGVILFTLLAASLLLPLFAKREEGGAEDSHQLQEKDARIRIIKAAISSIREEMTDENRPAAQSVITDYKKLLRAGTEIGYNDSRLSQAYRVMENEARLIGIQAEREELARMLADKEISHEVELQARRMLNEMELACSNRLRLRLSVPAIVMKRLWSKWGRKKQEQGLPTDSLRSAKIQTSRAAISAIQKQITEKNRSAYETVISHYHILIDRLCRKQIQPHKLEQFHKQKTELLFKAIQAERNEVQQLFEQGEISREMAGALRKFINYTEATRLEEEPI</sequence>
<comment type="subcellular location">
    <subcellularLocation>
        <location evidence="1 10">Cell membrane</location>
        <topology evidence="1 10">Multi-pass membrane protein</topology>
    </subcellularLocation>
</comment>
<feature type="transmembrane region" description="Helical" evidence="10">
    <location>
        <begin position="311"/>
        <end position="334"/>
    </location>
</feature>
<evidence type="ECO:0000313" key="13">
    <source>
        <dbReference type="Proteomes" id="UP001597180"/>
    </source>
</evidence>
<feature type="transmembrane region" description="Helical" evidence="10">
    <location>
        <begin position="183"/>
        <end position="204"/>
    </location>
</feature>
<keyword evidence="9 10" id="KW-0739">Sodium transport</keyword>
<keyword evidence="8 10" id="KW-0472">Membrane</keyword>
<dbReference type="InterPro" id="IPR004705">
    <property type="entry name" value="Cation/H_exchanger_CPA1_bac"/>
</dbReference>
<comment type="similarity">
    <text evidence="10">Belongs to the monovalent cation:proton antiporter 1 (CPA1) transporter (TC 2.A.36) family.</text>
</comment>
<feature type="transmembrane region" description="Helical" evidence="10">
    <location>
        <begin position="6"/>
        <end position="24"/>
    </location>
</feature>
<dbReference type="PANTHER" id="PTHR10110">
    <property type="entry name" value="SODIUM/HYDROGEN EXCHANGER"/>
    <property type="match status" value="1"/>
</dbReference>
<evidence type="ECO:0000256" key="2">
    <source>
        <dbReference type="ARBA" id="ARBA00022448"/>
    </source>
</evidence>
<evidence type="ECO:0000256" key="4">
    <source>
        <dbReference type="ARBA" id="ARBA00022692"/>
    </source>
</evidence>
<gene>
    <name evidence="12" type="ORF">ACFQ4B_14915</name>
</gene>
<dbReference type="NCBIfam" id="TIGR00831">
    <property type="entry name" value="a_cpa1"/>
    <property type="match status" value="1"/>
</dbReference>
<name>A0ABW3UNJ6_9BACL</name>
<keyword evidence="2 10" id="KW-0813">Transport</keyword>
<evidence type="ECO:0000313" key="12">
    <source>
        <dbReference type="EMBL" id="MFD1221416.1"/>
    </source>
</evidence>
<evidence type="ECO:0000256" key="9">
    <source>
        <dbReference type="ARBA" id="ARBA00023201"/>
    </source>
</evidence>
<feature type="transmembrane region" description="Helical" evidence="10">
    <location>
        <begin position="156"/>
        <end position="177"/>
    </location>
</feature>
<keyword evidence="3 10" id="KW-1003">Cell membrane</keyword>
<feature type="transmembrane region" description="Helical" evidence="10">
    <location>
        <begin position="84"/>
        <end position="107"/>
    </location>
</feature>
<evidence type="ECO:0000256" key="5">
    <source>
        <dbReference type="ARBA" id="ARBA00022989"/>
    </source>
</evidence>
<evidence type="ECO:0000256" key="8">
    <source>
        <dbReference type="ARBA" id="ARBA00023136"/>
    </source>
</evidence>
<evidence type="ECO:0000256" key="7">
    <source>
        <dbReference type="ARBA" id="ARBA00023065"/>
    </source>
</evidence>
<dbReference type="Gene3D" id="6.10.140.1330">
    <property type="match status" value="1"/>
</dbReference>
<evidence type="ECO:0000256" key="6">
    <source>
        <dbReference type="ARBA" id="ARBA00023053"/>
    </source>
</evidence>
<comment type="caution">
    <text evidence="12">The sequence shown here is derived from an EMBL/GenBank/DDBJ whole genome shotgun (WGS) entry which is preliminary data.</text>
</comment>
<reference evidence="13" key="1">
    <citation type="journal article" date="2019" name="Int. J. Syst. Evol. Microbiol.">
        <title>The Global Catalogue of Microorganisms (GCM) 10K type strain sequencing project: providing services to taxonomists for standard genome sequencing and annotation.</title>
        <authorList>
            <consortium name="The Broad Institute Genomics Platform"/>
            <consortium name="The Broad Institute Genome Sequencing Center for Infectious Disease"/>
            <person name="Wu L."/>
            <person name="Ma J."/>
        </authorList>
    </citation>
    <scope>NUCLEOTIDE SEQUENCE [LARGE SCALE GENOMIC DNA]</scope>
    <source>
        <strain evidence="13">CCUG 53270</strain>
    </source>
</reference>
<evidence type="ECO:0000256" key="3">
    <source>
        <dbReference type="ARBA" id="ARBA00022475"/>
    </source>
</evidence>
<keyword evidence="4 10" id="KW-0812">Transmembrane</keyword>
<organism evidence="12 13">
    <name type="scientific">Paenibacillus vulneris</name>
    <dbReference type="NCBI Taxonomy" id="1133364"/>
    <lineage>
        <taxon>Bacteria</taxon>
        <taxon>Bacillati</taxon>
        <taxon>Bacillota</taxon>
        <taxon>Bacilli</taxon>
        <taxon>Bacillales</taxon>
        <taxon>Paenibacillaceae</taxon>
        <taxon>Paenibacillus</taxon>
    </lineage>
</organism>
<keyword evidence="13" id="KW-1185">Reference proteome</keyword>
<dbReference type="Proteomes" id="UP001597180">
    <property type="component" value="Unassembled WGS sequence"/>
</dbReference>
<keyword evidence="5 10" id="KW-1133">Transmembrane helix</keyword>
<comment type="caution">
    <text evidence="10">Lacks conserved residue(s) required for the propagation of feature annotation.</text>
</comment>
<dbReference type="InterPro" id="IPR006153">
    <property type="entry name" value="Cation/H_exchanger_TM"/>
</dbReference>
<feature type="transmembrane region" description="Helical" evidence="10">
    <location>
        <begin position="377"/>
        <end position="401"/>
    </location>
</feature>
<feature type="transmembrane region" description="Helical" evidence="10">
    <location>
        <begin position="341"/>
        <end position="365"/>
    </location>
</feature>
<proteinExistence type="inferred from homology"/>
<evidence type="ECO:0000256" key="10">
    <source>
        <dbReference type="RuleBase" id="RU366002"/>
    </source>
</evidence>
<dbReference type="PANTHER" id="PTHR10110:SF86">
    <property type="entry name" value="SODIUM_HYDROGEN EXCHANGER 7"/>
    <property type="match status" value="1"/>
</dbReference>
<dbReference type="RefSeq" id="WP_345589700.1">
    <property type="nucleotide sequence ID" value="NZ_BAABJG010000021.1"/>
</dbReference>
<dbReference type="InterPro" id="IPR018422">
    <property type="entry name" value="Cation/H_exchanger_CPA1"/>
</dbReference>
<evidence type="ECO:0000259" key="11">
    <source>
        <dbReference type="Pfam" id="PF00999"/>
    </source>
</evidence>
<feature type="transmembrane region" description="Helical" evidence="10">
    <location>
        <begin position="268"/>
        <end position="291"/>
    </location>
</feature>
<dbReference type="Pfam" id="PF00999">
    <property type="entry name" value="Na_H_Exchanger"/>
    <property type="match status" value="1"/>
</dbReference>
<keyword evidence="7 10" id="KW-0406">Ion transport</keyword>
<dbReference type="EMBL" id="JBHTLU010000015">
    <property type="protein sequence ID" value="MFD1221416.1"/>
    <property type="molecule type" value="Genomic_DNA"/>
</dbReference>
<keyword evidence="10" id="KW-0050">Antiport</keyword>
<protein>
    <submittedName>
        <fullName evidence="12">Na+/H+ antiporter</fullName>
    </submittedName>
</protein>
<keyword evidence="6 10" id="KW-0915">Sodium</keyword>
<comment type="function">
    <text evidence="10">Na(+)/H(+) antiporter that extrudes sodium in exchange for external protons.</text>
</comment>
<feature type="transmembrane region" description="Helical" evidence="10">
    <location>
        <begin position="113"/>
        <end position="135"/>
    </location>
</feature>
<evidence type="ECO:0000256" key="1">
    <source>
        <dbReference type="ARBA" id="ARBA00004651"/>
    </source>
</evidence>